<gene>
    <name evidence="3" type="ORF">IAB74_08865</name>
</gene>
<dbReference type="Gene3D" id="3.40.640.10">
    <property type="entry name" value="Type I PLP-dependent aspartate aminotransferase-like (Major domain)"/>
    <property type="match status" value="1"/>
</dbReference>
<dbReference type="Proteomes" id="UP000886796">
    <property type="component" value="Unassembled WGS sequence"/>
</dbReference>
<proteinExistence type="inferred from homology"/>
<dbReference type="EC" id="2.6.1.-" evidence="1"/>
<dbReference type="CDD" id="cd00609">
    <property type="entry name" value="AAT_like"/>
    <property type="match status" value="1"/>
</dbReference>
<keyword evidence="1 3" id="KW-0032">Aminotransferase</keyword>
<name>A0A9D0Z421_9FIRM</name>
<dbReference type="EMBL" id="DVFK01000118">
    <property type="protein sequence ID" value="HIQ68603.1"/>
    <property type="molecule type" value="Genomic_DNA"/>
</dbReference>
<reference evidence="3" key="1">
    <citation type="submission" date="2020-10" db="EMBL/GenBank/DDBJ databases">
        <authorList>
            <person name="Gilroy R."/>
        </authorList>
    </citation>
    <scope>NUCLEOTIDE SEQUENCE</scope>
    <source>
        <strain evidence="3">13361</strain>
    </source>
</reference>
<dbReference type="InterPro" id="IPR004838">
    <property type="entry name" value="NHTrfase_class1_PyrdxlP-BS"/>
</dbReference>
<dbReference type="SUPFAM" id="SSF53383">
    <property type="entry name" value="PLP-dependent transferases"/>
    <property type="match status" value="1"/>
</dbReference>
<dbReference type="AlphaFoldDB" id="A0A9D0Z421"/>
<dbReference type="InterPro" id="IPR015421">
    <property type="entry name" value="PyrdxlP-dep_Trfase_major"/>
</dbReference>
<dbReference type="GO" id="GO:0030170">
    <property type="term" value="F:pyridoxal phosphate binding"/>
    <property type="evidence" value="ECO:0007669"/>
    <property type="project" value="InterPro"/>
</dbReference>
<sequence>MFNSKAYALGANRSCIRELFEYGRSRAAVVGEENVLDFSLGNPSIPAPQAVEEAIREILRQTPSVEVHGYTPAGGDMAARDAIARELNRRYDWDVTPQELFLGCGAAPELIAVFRALAVPGGKILAIAPYFPEYAPFVEESGLEFGVVPAQEPDFQIDMEALEALLTENTQAVIVNSPNNPSGVVYSRETLKKLGALLERKSREYGHPIYIVSDEPYRELVYDGTEVPFLPAIYRDTIVCYSYSKSLSLPGERIGYIYVPQRATDGAALYATVAGAARSIGHVCAPSLFQKVIARCVSVQPDLDSYDKNRRTLYEALVAAGYQVAKPQGAFYLFVKAPEGDGEAFSQRAKERDLLIVPGKDFGCPGYCRLCYCVPYEKIQKSIPIFRELIGKEK</sequence>
<dbReference type="InterPro" id="IPR015424">
    <property type="entry name" value="PyrdxlP-dep_Trfase"/>
</dbReference>
<feature type="domain" description="Aminotransferase class I/classII large" evidence="2">
    <location>
        <begin position="34"/>
        <end position="380"/>
    </location>
</feature>
<evidence type="ECO:0000313" key="3">
    <source>
        <dbReference type="EMBL" id="HIQ68603.1"/>
    </source>
</evidence>
<keyword evidence="1" id="KW-0808">Transferase</keyword>
<dbReference type="Gene3D" id="3.90.1150.10">
    <property type="entry name" value="Aspartate Aminotransferase, domain 1"/>
    <property type="match status" value="2"/>
</dbReference>
<protein>
    <recommendedName>
        <fullName evidence="1">Aminotransferase</fullName>
        <ecNumber evidence="1">2.6.1.-</ecNumber>
    </recommendedName>
</protein>
<dbReference type="GO" id="GO:0008483">
    <property type="term" value="F:transaminase activity"/>
    <property type="evidence" value="ECO:0007669"/>
    <property type="project" value="UniProtKB-KW"/>
</dbReference>
<evidence type="ECO:0000259" key="2">
    <source>
        <dbReference type="Pfam" id="PF00155"/>
    </source>
</evidence>
<comment type="similarity">
    <text evidence="1">Belongs to the class-I pyridoxal-phosphate-dependent aminotransferase family.</text>
</comment>
<dbReference type="InterPro" id="IPR015422">
    <property type="entry name" value="PyrdxlP-dep_Trfase_small"/>
</dbReference>
<comment type="caution">
    <text evidence="3">The sequence shown here is derived from an EMBL/GenBank/DDBJ whole genome shotgun (WGS) entry which is preliminary data.</text>
</comment>
<dbReference type="PANTHER" id="PTHR42691">
    <property type="entry name" value="ASPARTATE AMINOTRANSFERASE YHDR-RELATED"/>
    <property type="match status" value="1"/>
</dbReference>
<comment type="cofactor">
    <cofactor evidence="1">
        <name>pyridoxal 5'-phosphate</name>
        <dbReference type="ChEBI" id="CHEBI:597326"/>
    </cofactor>
</comment>
<dbReference type="PANTHER" id="PTHR42691:SF1">
    <property type="entry name" value="ASPARTATE AMINOTRANSFERASE YHDR-RELATED"/>
    <property type="match status" value="1"/>
</dbReference>
<dbReference type="Pfam" id="PF00155">
    <property type="entry name" value="Aminotran_1_2"/>
    <property type="match status" value="1"/>
</dbReference>
<dbReference type="InterPro" id="IPR004839">
    <property type="entry name" value="Aminotransferase_I/II_large"/>
</dbReference>
<accession>A0A9D0Z421</accession>
<organism evidence="3 4">
    <name type="scientific">Candidatus Faecousia excrementigallinarum</name>
    <dbReference type="NCBI Taxonomy" id="2840806"/>
    <lineage>
        <taxon>Bacteria</taxon>
        <taxon>Bacillati</taxon>
        <taxon>Bacillota</taxon>
        <taxon>Clostridia</taxon>
        <taxon>Eubacteriales</taxon>
        <taxon>Oscillospiraceae</taxon>
        <taxon>Faecousia</taxon>
    </lineage>
</organism>
<reference evidence="3" key="2">
    <citation type="journal article" date="2021" name="PeerJ">
        <title>Extensive microbial diversity within the chicken gut microbiome revealed by metagenomics and culture.</title>
        <authorList>
            <person name="Gilroy R."/>
            <person name="Ravi A."/>
            <person name="Getino M."/>
            <person name="Pursley I."/>
            <person name="Horton D.L."/>
            <person name="Alikhan N.F."/>
            <person name="Baker D."/>
            <person name="Gharbi K."/>
            <person name="Hall N."/>
            <person name="Watson M."/>
            <person name="Adriaenssens E.M."/>
            <person name="Foster-Nyarko E."/>
            <person name="Jarju S."/>
            <person name="Secka A."/>
            <person name="Antonio M."/>
            <person name="Oren A."/>
            <person name="Chaudhuri R.R."/>
            <person name="La Ragione R."/>
            <person name="Hildebrand F."/>
            <person name="Pallen M.J."/>
        </authorList>
    </citation>
    <scope>NUCLEOTIDE SEQUENCE</scope>
    <source>
        <strain evidence="3">13361</strain>
    </source>
</reference>
<evidence type="ECO:0000256" key="1">
    <source>
        <dbReference type="RuleBase" id="RU000481"/>
    </source>
</evidence>
<dbReference type="NCBIfam" id="NF005305">
    <property type="entry name" value="PRK06836.1"/>
    <property type="match status" value="1"/>
</dbReference>
<evidence type="ECO:0000313" key="4">
    <source>
        <dbReference type="Proteomes" id="UP000886796"/>
    </source>
</evidence>
<dbReference type="PROSITE" id="PS00105">
    <property type="entry name" value="AA_TRANSFER_CLASS_1"/>
    <property type="match status" value="1"/>
</dbReference>